<evidence type="ECO:0000313" key="9">
    <source>
        <dbReference type="EMBL" id="KAH0568799.1"/>
    </source>
</evidence>
<dbReference type="GO" id="GO:0006412">
    <property type="term" value="P:translation"/>
    <property type="evidence" value="ECO:0007669"/>
    <property type="project" value="InterPro"/>
</dbReference>
<evidence type="ECO:0000313" key="10">
    <source>
        <dbReference type="Proteomes" id="UP000826195"/>
    </source>
</evidence>
<dbReference type="SUPFAM" id="SSF110324">
    <property type="entry name" value="Ribosomal L27 protein-like"/>
    <property type="match status" value="1"/>
</dbReference>
<comment type="similarity">
    <text evidence="2">Belongs to the bacterial ribosomal protein bL27 family.</text>
</comment>
<dbReference type="AlphaFoldDB" id="A0AAV7J8P5"/>
<keyword evidence="6" id="KW-0687">Ribonucleoprotein</keyword>
<accession>A0AAV7J8P5</accession>
<evidence type="ECO:0000256" key="2">
    <source>
        <dbReference type="ARBA" id="ARBA00010797"/>
    </source>
</evidence>
<dbReference type="GO" id="GO:0005762">
    <property type="term" value="C:mitochondrial large ribosomal subunit"/>
    <property type="evidence" value="ECO:0007669"/>
    <property type="project" value="TreeGrafter"/>
</dbReference>
<dbReference type="PANTHER" id="PTHR15893">
    <property type="entry name" value="RIBOSOMAL PROTEIN L27"/>
    <property type="match status" value="1"/>
</dbReference>
<evidence type="ECO:0000256" key="7">
    <source>
        <dbReference type="ARBA" id="ARBA00035267"/>
    </source>
</evidence>
<name>A0AAV7J8P5_COTGL</name>
<dbReference type="FunFam" id="2.40.50.100:FF:000031">
    <property type="entry name" value="39S ribosomal protein L27, mitochondrial"/>
    <property type="match status" value="1"/>
</dbReference>
<keyword evidence="5" id="KW-0496">Mitochondrion</keyword>
<protein>
    <recommendedName>
        <fullName evidence="7">Large ribosomal subunit protein bL27m</fullName>
    </recommendedName>
    <alternativeName>
        <fullName evidence="8">39S ribosomal protein L27, mitochondrial</fullName>
    </alternativeName>
</protein>
<dbReference type="Pfam" id="PF01016">
    <property type="entry name" value="Ribosomal_L27"/>
    <property type="match status" value="1"/>
</dbReference>
<keyword evidence="4" id="KW-0689">Ribosomal protein</keyword>
<evidence type="ECO:0000256" key="8">
    <source>
        <dbReference type="ARBA" id="ARBA00076963"/>
    </source>
</evidence>
<dbReference type="PRINTS" id="PR00063">
    <property type="entry name" value="RIBOSOMALL27"/>
</dbReference>
<dbReference type="Proteomes" id="UP000826195">
    <property type="component" value="Unassembled WGS sequence"/>
</dbReference>
<dbReference type="GO" id="GO:0005743">
    <property type="term" value="C:mitochondrial inner membrane"/>
    <property type="evidence" value="ECO:0007669"/>
    <property type="project" value="UniProtKB-ARBA"/>
</dbReference>
<evidence type="ECO:0000256" key="3">
    <source>
        <dbReference type="ARBA" id="ARBA00022946"/>
    </source>
</evidence>
<dbReference type="InterPro" id="IPR001684">
    <property type="entry name" value="Ribosomal_bL27"/>
</dbReference>
<keyword evidence="3" id="KW-0809">Transit peptide</keyword>
<dbReference type="Gene3D" id="2.40.50.100">
    <property type="match status" value="1"/>
</dbReference>
<organism evidence="9 10">
    <name type="scientific">Cotesia glomerata</name>
    <name type="common">Lepidopteran parasitic wasp</name>
    <name type="synonym">Apanteles glomeratus</name>
    <dbReference type="NCBI Taxonomy" id="32391"/>
    <lineage>
        <taxon>Eukaryota</taxon>
        <taxon>Metazoa</taxon>
        <taxon>Ecdysozoa</taxon>
        <taxon>Arthropoda</taxon>
        <taxon>Hexapoda</taxon>
        <taxon>Insecta</taxon>
        <taxon>Pterygota</taxon>
        <taxon>Neoptera</taxon>
        <taxon>Endopterygota</taxon>
        <taxon>Hymenoptera</taxon>
        <taxon>Apocrita</taxon>
        <taxon>Ichneumonoidea</taxon>
        <taxon>Braconidae</taxon>
        <taxon>Microgastrinae</taxon>
        <taxon>Cotesia</taxon>
    </lineage>
</organism>
<dbReference type="PANTHER" id="PTHR15893:SF0">
    <property type="entry name" value="LARGE RIBOSOMAL SUBUNIT PROTEIN BL27M"/>
    <property type="match status" value="1"/>
</dbReference>
<comment type="caution">
    <text evidence="9">The sequence shown here is derived from an EMBL/GenBank/DDBJ whole genome shotgun (WGS) entry which is preliminary data.</text>
</comment>
<keyword evidence="10" id="KW-1185">Reference proteome</keyword>
<gene>
    <name evidence="9" type="ORF">KQX54_021493</name>
</gene>
<comment type="subcellular location">
    <subcellularLocation>
        <location evidence="1">Mitochondrion</location>
    </subcellularLocation>
</comment>
<reference evidence="9 10" key="1">
    <citation type="journal article" date="2021" name="J. Hered.">
        <title>A chromosome-level genome assembly of the parasitoid wasp, Cotesia glomerata (Hymenoptera: Braconidae).</title>
        <authorList>
            <person name="Pinto B.J."/>
            <person name="Weis J.J."/>
            <person name="Gamble T."/>
            <person name="Ode P.J."/>
            <person name="Paul R."/>
            <person name="Zaspel J.M."/>
        </authorList>
    </citation>
    <scope>NUCLEOTIDE SEQUENCE [LARGE SCALE GENOMIC DNA]</scope>
    <source>
        <strain evidence="9">CgM1</strain>
    </source>
</reference>
<evidence type="ECO:0000256" key="5">
    <source>
        <dbReference type="ARBA" id="ARBA00023128"/>
    </source>
</evidence>
<evidence type="ECO:0000256" key="4">
    <source>
        <dbReference type="ARBA" id="ARBA00022980"/>
    </source>
</evidence>
<proteinExistence type="inferred from homology"/>
<sequence length="152" mass="17427">MSMISQTVFSTLRNIKQNLLTPAIVTHNHVIVRNKTRNTRTTTQNRGGNKTRPYHRGWKCQDGEVVTGGTLLATQLTPRWHPGLNVGFGKNGTLFAIVPGKVVVTCEKCDLNWNHTWVQRHYSNRKGEVIYKKHFNIIPEKQHDRFKLVDAI</sequence>
<dbReference type="EMBL" id="JAHXZJ010000001">
    <property type="protein sequence ID" value="KAH0568799.1"/>
    <property type="molecule type" value="Genomic_DNA"/>
</dbReference>
<evidence type="ECO:0000256" key="1">
    <source>
        <dbReference type="ARBA" id="ARBA00004173"/>
    </source>
</evidence>
<dbReference type="GO" id="GO:0003735">
    <property type="term" value="F:structural constituent of ribosome"/>
    <property type="evidence" value="ECO:0007669"/>
    <property type="project" value="InterPro"/>
</dbReference>
<evidence type="ECO:0000256" key="6">
    <source>
        <dbReference type="ARBA" id="ARBA00023274"/>
    </source>
</evidence>